<proteinExistence type="predicted"/>
<dbReference type="PANTHER" id="PTHR11695">
    <property type="entry name" value="ALCOHOL DEHYDROGENASE RELATED"/>
    <property type="match status" value="1"/>
</dbReference>
<dbReference type="Proteomes" id="UP001501586">
    <property type="component" value="Unassembled WGS sequence"/>
</dbReference>
<dbReference type="Gene3D" id="3.90.180.10">
    <property type="entry name" value="Medium-chain alcohol dehydrogenases, catalytic domain"/>
    <property type="match status" value="1"/>
</dbReference>
<dbReference type="EMBL" id="BAABAZ010000004">
    <property type="protein sequence ID" value="GAA4283714.1"/>
    <property type="molecule type" value="Genomic_DNA"/>
</dbReference>
<comment type="caution">
    <text evidence="2">The sequence shown here is derived from an EMBL/GenBank/DDBJ whole genome shotgun (WGS) entry which is preliminary data.</text>
</comment>
<dbReference type="Pfam" id="PF13602">
    <property type="entry name" value="ADH_zinc_N_2"/>
    <property type="match status" value="1"/>
</dbReference>
<dbReference type="Gene3D" id="3.40.50.720">
    <property type="entry name" value="NAD(P)-binding Rossmann-like Domain"/>
    <property type="match status" value="1"/>
</dbReference>
<dbReference type="InterPro" id="IPR036291">
    <property type="entry name" value="NAD(P)-bd_dom_sf"/>
</dbReference>
<keyword evidence="3" id="KW-1185">Reference proteome</keyword>
<evidence type="ECO:0000313" key="3">
    <source>
        <dbReference type="Proteomes" id="UP001501586"/>
    </source>
</evidence>
<dbReference type="CDD" id="cd08267">
    <property type="entry name" value="MDR1"/>
    <property type="match status" value="1"/>
</dbReference>
<dbReference type="SUPFAM" id="SSF50129">
    <property type="entry name" value="GroES-like"/>
    <property type="match status" value="1"/>
</dbReference>
<dbReference type="SUPFAM" id="SSF51735">
    <property type="entry name" value="NAD(P)-binding Rossmann-fold domains"/>
    <property type="match status" value="1"/>
</dbReference>
<dbReference type="SMART" id="SM00829">
    <property type="entry name" value="PKS_ER"/>
    <property type="match status" value="1"/>
</dbReference>
<dbReference type="PANTHER" id="PTHR11695:SF294">
    <property type="entry name" value="RETICULON-4-INTERACTING PROTEIN 1, MITOCHONDRIAL"/>
    <property type="match status" value="1"/>
</dbReference>
<accession>A0ABP8EIE7</accession>
<evidence type="ECO:0000259" key="1">
    <source>
        <dbReference type="SMART" id="SM00829"/>
    </source>
</evidence>
<dbReference type="Pfam" id="PF08240">
    <property type="entry name" value="ADH_N"/>
    <property type="match status" value="1"/>
</dbReference>
<protein>
    <submittedName>
        <fullName evidence="2">NAD(P)-dependent alcohol dehydrogenase</fullName>
    </submittedName>
</protein>
<name>A0ABP8EIE7_9MICO</name>
<evidence type="ECO:0000313" key="2">
    <source>
        <dbReference type="EMBL" id="GAA4283714.1"/>
    </source>
</evidence>
<sequence length="326" mass="33719">MNAIVQTRYGGPEALVRAEVPVPAPGPGEVIVRVVAAGLDAGLVHLLEGRPRPVRWAMPLRGTRVLGSDFSGTIHALGPDVSGLAVGQQVFGTAQMGAGSLAEYARARVDKLAPKPAGLSHEEAAAVPVSATTALRAVRDAAQVQAGQRVLILGVAGGVGHFAAQLAVGRGSEVTGACSTAKVALAERLGIARAIDYTRSDPLSAGPFDAIIDTGGHRSLQDLRRALGEHGTLVLVGSEPEGDPLGGLGRGLRAALLNPLSRQKLVTLLSTEHRDALRDLTAEIDADRLRPVIDRVFPLAETADAVRRLGRGKGTAKTVIRVAPNS</sequence>
<dbReference type="InterPro" id="IPR013154">
    <property type="entry name" value="ADH-like_N"/>
</dbReference>
<dbReference type="InterPro" id="IPR020843">
    <property type="entry name" value="ER"/>
</dbReference>
<gene>
    <name evidence="2" type="ORF">GCM10022261_12450</name>
</gene>
<organism evidence="2 3">
    <name type="scientific">Brevibacterium daeguense</name>
    <dbReference type="NCBI Taxonomy" id="909936"/>
    <lineage>
        <taxon>Bacteria</taxon>
        <taxon>Bacillati</taxon>
        <taxon>Actinomycetota</taxon>
        <taxon>Actinomycetes</taxon>
        <taxon>Micrococcales</taxon>
        <taxon>Brevibacteriaceae</taxon>
        <taxon>Brevibacterium</taxon>
    </lineage>
</organism>
<feature type="domain" description="Enoyl reductase (ER)" evidence="1">
    <location>
        <begin position="10"/>
        <end position="320"/>
    </location>
</feature>
<reference evidence="3" key="1">
    <citation type="journal article" date="2019" name="Int. J. Syst. Evol. Microbiol.">
        <title>The Global Catalogue of Microorganisms (GCM) 10K type strain sequencing project: providing services to taxonomists for standard genome sequencing and annotation.</title>
        <authorList>
            <consortium name="The Broad Institute Genomics Platform"/>
            <consortium name="The Broad Institute Genome Sequencing Center for Infectious Disease"/>
            <person name="Wu L."/>
            <person name="Ma J."/>
        </authorList>
    </citation>
    <scope>NUCLEOTIDE SEQUENCE [LARGE SCALE GENOMIC DNA]</scope>
    <source>
        <strain evidence="3">JCM 17458</strain>
    </source>
</reference>
<dbReference type="InterPro" id="IPR011032">
    <property type="entry name" value="GroES-like_sf"/>
</dbReference>
<dbReference type="InterPro" id="IPR050700">
    <property type="entry name" value="YIM1/Zinc_Alcohol_DH_Fams"/>
</dbReference>